<dbReference type="EMBL" id="CP061283">
    <property type="protein sequence ID" value="QNS09482.1"/>
    <property type="molecule type" value="Genomic_DNA"/>
</dbReference>
<dbReference type="KEGG" id="sxn:IAG42_37640"/>
<proteinExistence type="predicted"/>
<protein>
    <submittedName>
        <fullName evidence="1">Uncharacterized protein</fullName>
    </submittedName>
</protein>
<organism evidence="1 2">
    <name type="scientific">Streptomyces xanthii</name>
    <dbReference type="NCBI Taxonomy" id="2768069"/>
    <lineage>
        <taxon>Bacteria</taxon>
        <taxon>Bacillati</taxon>
        <taxon>Actinomycetota</taxon>
        <taxon>Actinomycetes</taxon>
        <taxon>Kitasatosporales</taxon>
        <taxon>Streptomycetaceae</taxon>
        <taxon>Streptomyces</taxon>
    </lineage>
</organism>
<sequence length="115" mass="12534">MTDELWNLMSETTEIRRLADALRLSDLAGTTTPGQEREYLLRRAAVDQRHLILFPDDEKGIAEAQRSAVMLRDHDAVHASHQGAVPAAAPQWVSLDGAADYVRQEAAAAGLAGQD</sequence>
<keyword evidence="1" id="KW-0614">Plasmid</keyword>
<name>A0A7H1BL77_9ACTN</name>
<dbReference type="RefSeq" id="WP_188342137.1">
    <property type="nucleotide sequence ID" value="NZ_CP061283.1"/>
</dbReference>
<dbReference type="Proteomes" id="UP000516428">
    <property type="component" value="Plasmid unnamed2"/>
</dbReference>
<reference evidence="1 2" key="1">
    <citation type="submission" date="2020-09" db="EMBL/GenBank/DDBJ databases">
        <title>A novel species.</title>
        <authorList>
            <person name="Gao J."/>
        </authorList>
    </citation>
    <scope>NUCLEOTIDE SEQUENCE [LARGE SCALE GENOMIC DNA]</scope>
    <source>
        <strain evidence="1 2">CRXT-Y-14</strain>
        <plasmid evidence="1 2">unnamed2</plasmid>
    </source>
</reference>
<accession>A0A7H1BL77</accession>
<evidence type="ECO:0000313" key="2">
    <source>
        <dbReference type="Proteomes" id="UP000516428"/>
    </source>
</evidence>
<geneLocation type="plasmid" evidence="1 2">
    <name>unnamed2</name>
</geneLocation>
<evidence type="ECO:0000313" key="1">
    <source>
        <dbReference type="EMBL" id="QNS09482.1"/>
    </source>
</evidence>
<keyword evidence="2" id="KW-1185">Reference proteome</keyword>
<gene>
    <name evidence="1" type="ORF">IAG42_37640</name>
</gene>
<dbReference type="AlphaFoldDB" id="A0A7H1BL77"/>